<dbReference type="SUPFAM" id="SSF50156">
    <property type="entry name" value="PDZ domain-like"/>
    <property type="match status" value="1"/>
</dbReference>
<evidence type="ECO:0000256" key="6">
    <source>
        <dbReference type="ARBA" id="ARBA00022825"/>
    </source>
</evidence>
<dbReference type="InterPro" id="IPR036034">
    <property type="entry name" value="PDZ_sf"/>
</dbReference>
<dbReference type="SUPFAM" id="SSF52096">
    <property type="entry name" value="ClpP/crotonase"/>
    <property type="match status" value="1"/>
</dbReference>
<keyword evidence="12" id="KW-1185">Reference proteome</keyword>
<dbReference type="eggNOG" id="COG4946">
    <property type="taxonomic scope" value="Bacteria"/>
</dbReference>
<organism evidence="11 12">
    <name type="scientific">Roseiflexus castenholzii (strain DSM 13941 / HLO8)</name>
    <dbReference type="NCBI Taxonomy" id="383372"/>
    <lineage>
        <taxon>Bacteria</taxon>
        <taxon>Bacillati</taxon>
        <taxon>Chloroflexota</taxon>
        <taxon>Chloroflexia</taxon>
        <taxon>Chloroflexales</taxon>
        <taxon>Roseiflexineae</taxon>
        <taxon>Roseiflexaceae</taxon>
        <taxon>Roseiflexus</taxon>
    </lineage>
</organism>
<dbReference type="Pfam" id="PF03572">
    <property type="entry name" value="Peptidase_S41"/>
    <property type="match status" value="1"/>
</dbReference>
<evidence type="ECO:0000256" key="1">
    <source>
        <dbReference type="ARBA" id="ARBA00004496"/>
    </source>
</evidence>
<keyword evidence="3 7" id="KW-0963">Cytoplasm</keyword>
<feature type="active site" description="Charge relay system" evidence="8">
    <location>
        <position position="1046"/>
    </location>
</feature>
<dbReference type="InterPro" id="IPR029045">
    <property type="entry name" value="ClpP/crotonase-like_dom_sf"/>
</dbReference>
<evidence type="ECO:0000259" key="10">
    <source>
        <dbReference type="PROSITE" id="PS50106"/>
    </source>
</evidence>
<dbReference type="Pfam" id="PF26549">
    <property type="entry name" value="Tricorn_N"/>
    <property type="match status" value="1"/>
</dbReference>
<dbReference type="HOGENOM" id="CLU_005503_0_0_0"/>
<evidence type="ECO:0000256" key="9">
    <source>
        <dbReference type="SAM" id="MobiDB-lite"/>
    </source>
</evidence>
<dbReference type="KEGG" id="rca:Rcas_3153"/>
<dbReference type="AlphaFoldDB" id="A7NNR3"/>
<evidence type="ECO:0000256" key="8">
    <source>
        <dbReference type="PIRSR" id="PIRSR036421-1"/>
    </source>
</evidence>
<comment type="function">
    <text evidence="7">Degrades oligopeptides.</text>
</comment>
<dbReference type="GO" id="GO:0008236">
    <property type="term" value="F:serine-type peptidase activity"/>
    <property type="evidence" value="ECO:0007669"/>
    <property type="project" value="UniProtKB-UniRule"/>
</dbReference>
<dbReference type="PIRSF" id="PIRSF036421">
    <property type="entry name" value="Tricorn_protease"/>
    <property type="match status" value="1"/>
</dbReference>
<feature type="active site" description="Charge relay system" evidence="8">
    <location>
        <position position="769"/>
    </location>
</feature>
<dbReference type="CDD" id="cd00136">
    <property type="entry name" value="PDZ_canonical"/>
    <property type="match status" value="1"/>
</dbReference>
<dbReference type="GO" id="GO:0005737">
    <property type="term" value="C:cytoplasm"/>
    <property type="evidence" value="ECO:0007669"/>
    <property type="project" value="UniProtKB-SubCell"/>
</dbReference>
<evidence type="ECO:0000256" key="3">
    <source>
        <dbReference type="ARBA" id="ARBA00022490"/>
    </source>
</evidence>
<dbReference type="Gene3D" id="3.30.750.44">
    <property type="match status" value="1"/>
</dbReference>
<dbReference type="Gene3D" id="2.120.10.30">
    <property type="entry name" value="TolB, C-terminal domain"/>
    <property type="match status" value="2"/>
</dbReference>
<reference evidence="11 12" key="1">
    <citation type="submission" date="2007-08" db="EMBL/GenBank/DDBJ databases">
        <title>Complete sequence of Roseiflexus castenholzii DSM 13941.</title>
        <authorList>
            <consortium name="US DOE Joint Genome Institute"/>
            <person name="Copeland A."/>
            <person name="Lucas S."/>
            <person name="Lapidus A."/>
            <person name="Barry K."/>
            <person name="Glavina del Rio T."/>
            <person name="Dalin E."/>
            <person name="Tice H."/>
            <person name="Pitluck S."/>
            <person name="Thompson L.S."/>
            <person name="Brettin T."/>
            <person name="Bruce D."/>
            <person name="Detter J.C."/>
            <person name="Han C."/>
            <person name="Tapia R."/>
            <person name="Schmutz J."/>
            <person name="Larimer F."/>
            <person name="Land M."/>
            <person name="Hauser L."/>
            <person name="Kyrpides N."/>
            <person name="Mikhailova N."/>
            <person name="Bryant D.A."/>
            <person name="Hanada S."/>
            <person name="Tsukatani Y."/>
            <person name="Richardson P."/>
        </authorList>
    </citation>
    <scope>NUCLEOTIDE SEQUENCE [LARGE SCALE GENOMIC DNA]</scope>
    <source>
        <strain evidence="12">DSM 13941 / HLO8</strain>
    </source>
</reference>
<dbReference type="SUPFAM" id="SSF69304">
    <property type="entry name" value="Tricorn protease N-terminal domain"/>
    <property type="match status" value="1"/>
</dbReference>
<dbReference type="eggNOG" id="COG0793">
    <property type="taxonomic scope" value="Bacteria"/>
</dbReference>
<dbReference type="PANTHER" id="PTHR43253:SF1">
    <property type="entry name" value="TRICORN PROTEASE HOMOLOG 2-RELATED"/>
    <property type="match status" value="1"/>
</dbReference>
<dbReference type="InterPro" id="IPR001478">
    <property type="entry name" value="PDZ"/>
</dbReference>
<feature type="domain" description="PDZ" evidence="10">
    <location>
        <begin position="769"/>
        <end position="834"/>
    </location>
</feature>
<dbReference type="Gene3D" id="3.90.226.10">
    <property type="entry name" value="2-enoyl-CoA Hydratase, Chain A, domain 1"/>
    <property type="match status" value="1"/>
</dbReference>
<dbReference type="SUPFAM" id="SSF82171">
    <property type="entry name" value="DPP6 N-terminal domain-like"/>
    <property type="match status" value="1"/>
</dbReference>
<dbReference type="InterPro" id="IPR011659">
    <property type="entry name" value="WD40"/>
</dbReference>
<dbReference type="EC" id="3.4.21.-" evidence="7"/>
<dbReference type="Gene3D" id="2.30.42.10">
    <property type="match status" value="1"/>
</dbReference>
<proteinExistence type="inferred from homology"/>
<evidence type="ECO:0000313" key="11">
    <source>
        <dbReference type="EMBL" id="ABU59207.1"/>
    </source>
</evidence>
<keyword evidence="5 7" id="KW-0378">Hydrolase</keyword>
<name>A7NNR3_ROSCS</name>
<evidence type="ECO:0000256" key="7">
    <source>
        <dbReference type="PIRNR" id="PIRNR036421"/>
    </source>
</evidence>
<dbReference type="SMART" id="SM00245">
    <property type="entry name" value="TSPc"/>
    <property type="match status" value="1"/>
</dbReference>
<dbReference type="PROSITE" id="PS50106">
    <property type="entry name" value="PDZ"/>
    <property type="match status" value="1"/>
</dbReference>
<sequence>MTDDRYVIRPYFRAPSIDPAGSRIAFVYAGDIWLVDVSGGQAERLTAHPANHMLPRWSPDGSAIAYTSSRTGQGDVYVLPLNGGEVRRITYHEAQSAVECWSPDGAAIYFTSQRERQGAAIYRIAASGGTPVRWIAQPYERLGTVAVSPCGRWLAFSLMRDLWWRRGPNPYGGAELWLVSNAPDADDFFQLSDAPGMNYCPMWSPDSQLIFFVSDRDGSENLWVAPREGGVAERITAFTDGRLLWPSISADGRMIAFERDFGIWTLDLASGATTRVPIQVRQDTKVTPVRVQTYTRDAGELALSPDGKKVAFTVRGKIFADFAEKETERDQRHGPAYRISHTAFRDSDIAWSPDSRRLVYVSDRHGDEEVYCYDFLARSETRLTFGAKRKSAPCFSPDGRWIAYASGDDEIRLIEVSSGEDRPFIRAYFVFGASFAWSPDSRWLAFCAQDERFFSNVYVQHIEEEQAHQISFLSNLQAAGPLWSPDGRFLVFTTGQYRAESQIARIDLQPQPPVFRETEFERLFELHKSDCRDKQTAGPPSTVGPPHTRSADADREPQPMVVPVIEPDDESDRAARQHNAPSRLSRSTSPSEITIVFNGIERRLRLLTPPQMDAIALCISPDGRDLVCSATIAGRQNLWTLPLDEPRAGQGPRQLTSTPGTKSCACFTPDGKQIYFLDGGTIALRKFPKGEQTTLPVSAEVVVDFTQEKRQIFEECWRLLRDCFYDERFRGIDWKTIHDRYAPLIQGAQTPPEVYLLINLMVGELRSSHVGLFRSDGNGGQDGYLGITLDTIEYLRSGQFRVAGVIPDGPAAVAHNGALQPGDVLLAVNGVALKPETSLDALLQRTAGQRVILRVVNPAGEQRDVEVRPITAEQYDWLRYRAWVLENEQIVHRASNGRIGYVHIRKMSYDAYQQFLTDLDVEMHNKEGLVVDIRFNSGGHTATFILDVLMRRSVLFSAFRNRSVADSSHIFGNRVLNKPTVLVTNEASSSNAETFSESYRRQGLGKVVGKPTAGAVIGTFTRLLIDGTSLRLPQLRVTTPEGEELEGRGRPVDVDVPLRLGEWRYGRDAQLEAAVRVLLADLDGPDHHIE</sequence>
<evidence type="ECO:0000256" key="2">
    <source>
        <dbReference type="ARBA" id="ARBA00008524"/>
    </source>
</evidence>
<gene>
    <name evidence="11" type="ordered locus">Rcas_3153</name>
</gene>
<dbReference type="STRING" id="383372.Rcas_3153"/>
<dbReference type="Pfam" id="PF26550">
    <property type="entry name" value="Tricorn_2nd"/>
    <property type="match status" value="1"/>
</dbReference>
<dbReference type="InterPro" id="IPR012393">
    <property type="entry name" value="Tricorn_protease"/>
</dbReference>
<feature type="region of interest" description="Disordered" evidence="9">
    <location>
        <begin position="531"/>
        <end position="589"/>
    </location>
</feature>
<keyword evidence="4 7" id="KW-0645">Protease</keyword>
<comment type="subcellular location">
    <subcellularLocation>
        <location evidence="1 7">Cytoplasm</location>
    </subcellularLocation>
</comment>
<protein>
    <recommendedName>
        <fullName evidence="7">Tricorn protease homolog</fullName>
        <ecNumber evidence="7">3.4.21.-</ecNumber>
    </recommendedName>
</protein>
<evidence type="ECO:0000256" key="5">
    <source>
        <dbReference type="ARBA" id="ARBA00022801"/>
    </source>
</evidence>
<dbReference type="CDD" id="cd07562">
    <property type="entry name" value="Peptidase_S41_TRI"/>
    <property type="match status" value="1"/>
</dbReference>
<dbReference type="InterPro" id="IPR041489">
    <property type="entry name" value="PDZ_6"/>
</dbReference>
<dbReference type="InterPro" id="IPR005151">
    <property type="entry name" value="Tail-specific_protease"/>
</dbReference>
<dbReference type="Proteomes" id="UP000000263">
    <property type="component" value="Chromosome"/>
</dbReference>
<comment type="similarity">
    <text evidence="2 7">Belongs to the peptidase S41B family.</text>
</comment>
<dbReference type="RefSeq" id="WP_012121631.1">
    <property type="nucleotide sequence ID" value="NC_009767.1"/>
</dbReference>
<dbReference type="InterPro" id="IPR028204">
    <property type="entry name" value="Tricorn_C1"/>
</dbReference>
<feature type="compositionally biased region" description="Polar residues" evidence="9">
    <location>
        <begin position="579"/>
        <end position="589"/>
    </location>
</feature>
<evidence type="ECO:0000313" key="12">
    <source>
        <dbReference type="Proteomes" id="UP000000263"/>
    </source>
</evidence>
<evidence type="ECO:0000256" key="4">
    <source>
        <dbReference type="ARBA" id="ARBA00022670"/>
    </source>
</evidence>
<dbReference type="Pfam" id="PF07676">
    <property type="entry name" value="PD40"/>
    <property type="match status" value="1"/>
</dbReference>
<dbReference type="InterPro" id="IPR011042">
    <property type="entry name" value="6-blade_b-propeller_TolB-like"/>
</dbReference>
<dbReference type="Pfam" id="PF17820">
    <property type="entry name" value="PDZ_6"/>
    <property type="match status" value="1"/>
</dbReference>
<dbReference type="SMART" id="SM00228">
    <property type="entry name" value="PDZ"/>
    <property type="match status" value="1"/>
</dbReference>
<dbReference type="Gene3D" id="2.120.10.60">
    <property type="entry name" value="Tricorn protease N-terminal domain"/>
    <property type="match status" value="1"/>
</dbReference>
<feature type="active site" description="Nucleophile" evidence="8">
    <location>
        <position position="990"/>
    </location>
</feature>
<accession>A7NNR3</accession>
<dbReference type="EMBL" id="CP000804">
    <property type="protein sequence ID" value="ABU59207.1"/>
    <property type="molecule type" value="Genomic_DNA"/>
</dbReference>
<dbReference type="PANTHER" id="PTHR43253">
    <property type="entry name" value="TRICORN PROTEASE HOMOLOG 2-RELATED"/>
    <property type="match status" value="1"/>
</dbReference>
<dbReference type="OrthoDB" id="9812068at2"/>
<keyword evidence="6 7" id="KW-0720">Serine protease</keyword>
<dbReference type="Pfam" id="PF14684">
    <property type="entry name" value="Tricorn_C1"/>
    <property type="match status" value="1"/>
</dbReference>
<dbReference type="GO" id="GO:0006508">
    <property type="term" value="P:proteolysis"/>
    <property type="evidence" value="ECO:0007669"/>
    <property type="project" value="UniProtKB-UniRule"/>
</dbReference>